<evidence type="ECO:0000259" key="11">
    <source>
        <dbReference type="Pfam" id="PF07727"/>
    </source>
</evidence>
<keyword evidence="8" id="KW-0239">DNA-directed DNA polymerase</keyword>
<keyword evidence="7" id="KW-0695">RNA-directed DNA polymerase</keyword>
<dbReference type="InterPro" id="IPR013103">
    <property type="entry name" value="RVT_2"/>
</dbReference>
<gene>
    <name evidence="12" type="primary">POLX_121</name>
    <name evidence="12" type="ORF">CK203_009979</name>
</gene>
<evidence type="ECO:0000256" key="7">
    <source>
        <dbReference type="ARBA" id="ARBA00022918"/>
    </source>
</evidence>
<keyword evidence="5" id="KW-0460">Magnesium</keyword>
<sequence length="501" mass="57985">MATMKYDIPFLDRNTRFSLWQDVLKEKTTAALWLKFEQLCMMKSLTSKLHLKQQLYSHRMIEDMSLKDHLTILKEVVFDLETMKLDLRLRQRVFLFERGCKRNFGGDARGRSKSNNKDKTCRTLGDVRHVLNLKRNLILLSILDSKWYKHTSEGGVLKGSIVTSDVTITTPSLLDSDVNRYWHMRLGHMSENGMVELSRRELLNGPSKVPFKGGASYMLTIIDDFSRKVWVFFFKQKSDVLATFNEWKIMIEKHTGKQSEGIVRHHTVHHTPQQNGVTERMNKTLMEKARCMLSNVGLPKSFWAEVASTTCFIINLSFNCYWQKDSTKETKKVIVNRNVIFDETAMLHDSSSRDSCDKEQQKSSTQVEFEIGSRSIPEFTSQSSSEMKSEPSTYLEAVNCDDSSKWMISMKEEMESLHKNGTWDSVRLLKIVKHSSIQPLLGIVIMHDFELEQLDVKTTFLCGELEEDIYMQQPKGFIVSGKEDYVCLLKKSLYGLKQSPR</sequence>
<keyword evidence="10" id="KW-0511">Multifunctional enzyme</keyword>
<evidence type="ECO:0000256" key="3">
    <source>
        <dbReference type="ARBA" id="ARBA00022759"/>
    </source>
</evidence>
<dbReference type="Pfam" id="PF07727">
    <property type="entry name" value="RVT_2"/>
    <property type="match status" value="1"/>
</dbReference>
<dbReference type="Gene3D" id="3.30.420.10">
    <property type="entry name" value="Ribonuclease H-like superfamily/Ribonuclease H"/>
    <property type="match status" value="1"/>
</dbReference>
<keyword evidence="2" id="KW-0479">Metal-binding</keyword>
<dbReference type="PANTHER" id="PTHR42648">
    <property type="entry name" value="TRANSPOSASE, PUTATIVE-RELATED"/>
    <property type="match status" value="1"/>
</dbReference>
<dbReference type="GO" id="GO:0015074">
    <property type="term" value="P:DNA integration"/>
    <property type="evidence" value="ECO:0007669"/>
    <property type="project" value="UniProtKB-KW"/>
</dbReference>
<evidence type="ECO:0000256" key="8">
    <source>
        <dbReference type="ARBA" id="ARBA00022932"/>
    </source>
</evidence>
<evidence type="ECO:0000256" key="10">
    <source>
        <dbReference type="ARBA" id="ARBA00023268"/>
    </source>
</evidence>
<keyword evidence="3" id="KW-0255">Endonuclease</keyword>
<keyword evidence="8" id="KW-0548">Nucleotidyltransferase</keyword>
<dbReference type="InterPro" id="IPR036397">
    <property type="entry name" value="RNaseH_sf"/>
</dbReference>
<evidence type="ECO:0000313" key="12">
    <source>
        <dbReference type="EMBL" id="RVX13013.1"/>
    </source>
</evidence>
<accession>A0A438JVM5</accession>
<dbReference type="GO" id="GO:0006310">
    <property type="term" value="P:DNA recombination"/>
    <property type="evidence" value="ECO:0007669"/>
    <property type="project" value="UniProtKB-KW"/>
</dbReference>
<dbReference type="PANTHER" id="PTHR42648:SF11">
    <property type="entry name" value="TRANSPOSON TY4-P GAG-POL POLYPROTEIN"/>
    <property type="match status" value="1"/>
</dbReference>
<evidence type="ECO:0000313" key="13">
    <source>
        <dbReference type="Proteomes" id="UP000288805"/>
    </source>
</evidence>
<name>A0A438JVM5_VITVI</name>
<keyword evidence="9" id="KW-0233">DNA recombination</keyword>
<feature type="domain" description="Reverse transcriptase Ty1/copia-type" evidence="11">
    <location>
        <begin position="431"/>
        <end position="501"/>
    </location>
</feature>
<keyword evidence="1" id="KW-0540">Nuclease</keyword>
<evidence type="ECO:0000256" key="9">
    <source>
        <dbReference type="ARBA" id="ARBA00023172"/>
    </source>
</evidence>
<dbReference type="Pfam" id="PF14223">
    <property type="entry name" value="Retrotran_gag_2"/>
    <property type="match status" value="1"/>
</dbReference>
<keyword evidence="6" id="KW-0229">DNA integration</keyword>
<evidence type="ECO:0000256" key="1">
    <source>
        <dbReference type="ARBA" id="ARBA00022722"/>
    </source>
</evidence>
<dbReference type="GO" id="GO:0004519">
    <property type="term" value="F:endonuclease activity"/>
    <property type="evidence" value="ECO:0007669"/>
    <property type="project" value="UniProtKB-KW"/>
</dbReference>
<organism evidence="12 13">
    <name type="scientific">Vitis vinifera</name>
    <name type="common">Grape</name>
    <dbReference type="NCBI Taxonomy" id="29760"/>
    <lineage>
        <taxon>Eukaryota</taxon>
        <taxon>Viridiplantae</taxon>
        <taxon>Streptophyta</taxon>
        <taxon>Embryophyta</taxon>
        <taxon>Tracheophyta</taxon>
        <taxon>Spermatophyta</taxon>
        <taxon>Magnoliopsida</taxon>
        <taxon>eudicotyledons</taxon>
        <taxon>Gunneridae</taxon>
        <taxon>Pentapetalae</taxon>
        <taxon>rosids</taxon>
        <taxon>Vitales</taxon>
        <taxon>Vitaceae</taxon>
        <taxon>Viteae</taxon>
        <taxon>Vitis</taxon>
    </lineage>
</organism>
<evidence type="ECO:0000256" key="6">
    <source>
        <dbReference type="ARBA" id="ARBA00022908"/>
    </source>
</evidence>
<evidence type="ECO:0000256" key="2">
    <source>
        <dbReference type="ARBA" id="ARBA00022723"/>
    </source>
</evidence>
<protein>
    <submittedName>
        <fullName evidence="12">Retrovirus-related Pol polyprotein from transposon TNT 1-94</fullName>
    </submittedName>
</protein>
<dbReference type="GO" id="GO:0046872">
    <property type="term" value="F:metal ion binding"/>
    <property type="evidence" value="ECO:0007669"/>
    <property type="project" value="UniProtKB-KW"/>
</dbReference>
<dbReference type="GO" id="GO:0003887">
    <property type="term" value="F:DNA-directed DNA polymerase activity"/>
    <property type="evidence" value="ECO:0007669"/>
    <property type="project" value="UniProtKB-KW"/>
</dbReference>
<proteinExistence type="predicted"/>
<dbReference type="EMBL" id="QGNW01000026">
    <property type="protein sequence ID" value="RVX13013.1"/>
    <property type="molecule type" value="Genomic_DNA"/>
</dbReference>
<dbReference type="InterPro" id="IPR039537">
    <property type="entry name" value="Retrotran_Ty1/copia-like"/>
</dbReference>
<reference evidence="12 13" key="1">
    <citation type="journal article" date="2018" name="PLoS Genet.">
        <title>Population sequencing reveals clonal diversity and ancestral inbreeding in the grapevine cultivar Chardonnay.</title>
        <authorList>
            <person name="Roach M.J."/>
            <person name="Johnson D.L."/>
            <person name="Bohlmann J."/>
            <person name="van Vuuren H.J."/>
            <person name="Jones S.J."/>
            <person name="Pretorius I.S."/>
            <person name="Schmidt S.A."/>
            <person name="Borneman A.R."/>
        </authorList>
    </citation>
    <scope>NUCLEOTIDE SEQUENCE [LARGE SCALE GENOMIC DNA]</scope>
    <source>
        <strain evidence="13">cv. Chardonnay</strain>
        <tissue evidence="12">Leaf</tissue>
    </source>
</reference>
<evidence type="ECO:0000256" key="4">
    <source>
        <dbReference type="ARBA" id="ARBA00022801"/>
    </source>
</evidence>
<evidence type="ECO:0000256" key="5">
    <source>
        <dbReference type="ARBA" id="ARBA00022842"/>
    </source>
</evidence>
<dbReference type="GO" id="GO:0003964">
    <property type="term" value="F:RNA-directed DNA polymerase activity"/>
    <property type="evidence" value="ECO:0007669"/>
    <property type="project" value="UniProtKB-KW"/>
</dbReference>
<keyword evidence="8" id="KW-0808">Transferase</keyword>
<dbReference type="Proteomes" id="UP000288805">
    <property type="component" value="Unassembled WGS sequence"/>
</dbReference>
<dbReference type="GO" id="GO:0003676">
    <property type="term" value="F:nucleic acid binding"/>
    <property type="evidence" value="ECO:0007669"/>
    <property type="project" value="InterPro"/>
</dbReference>
<comment type="caution">
    <text evidence="12">The sequence shown here is derived from an EMBL/GenBank/DDBJ whole genome shotgun (WGS) entry which is preliminary data.</text>
</comment>
<dbReference type="SUPFAM" id="SSF53098">
    <property type="entry name" value="Ribonuclease H-like"/>
    <property type="match status" value="1"/>
</dbReference>
<dbReference type="InterPro" id="IPR012337">
    <property type="entry name" value="RNaseH-like_sf"/>
</dbReference>
<dbReference type="GO" id="GO:0016787">
    <property type="term" value="F:hydrolase activity"/>
    <property type="evidence" value="ECO:0007669"/>
    <property type="project" value="UniProtKB-KW"/>
</dbReference>
<keyword evidence="4" id="KW-0378">Hydrolase</keyword>
<dbReference type="AlphaFoldDB" id="A0A438JVM5"/>